<evidence type="ECO:0000256" key="1">
    <source>
        <dbReference type="SAM" id="Phobius"/>
    </source>
</evidence>
<reference evidence="2" key="1">
    <citation type="submission" date="2018-05" db="EMBL/GenBank/DDBJ databases">
        <authorList>
            <person name="Lanie J.A."/>
            <person name="Ng W.-L."/>
            <person name="Kazmierczak K.M."/>
            <person name="Andrzejewski T.M."/>
            <person name="Davidsen T.M."/>
            <person name="Wayne K.J."/>
            <person name="Tettelin H."/>
            <person name="Glass J.I."/>
            <person name="Rusch D."/>
            <person name="Podicherti R."/>
            <person name="Tsui H.-C.T."/>
            <person name="Winkler M.E."/>
        </authorList>
    </citation>
    <scope>NUCLEOTIDE SEQUENCE</scope>
</reference>
<proteinExistence type="predicted"/>
<feature type="transmembrane region" description="Helical" evidence="1">
    <location>
        <begin position="36"/>
        <end position="54"/>
    </location>
</feature>
<feature type="transmembrane region" description="Helical" evidence="1">
    <location>
        <begin position="61"/>
        <end position="84"/>
    </location>
</feature>
<feature type="transmembrane region" description="Helical" evidence="1">
    <location>
        <begin position="90"/>
        <end position="109"/>
    </location>
</feature>
<accession>A0A382VVG4</accession>
<dbReference type="AlphaFoldDB" id="A0A382VVG4"/>
<dbReference type="EMBL" id="UINC01154935">
    <property type="protein sequence ID" value="SVD50489.1"/>
    <property type="molecule type" value="Genomic_DNA"/>
</dbReference>
<keyword evidence="1" id="KW-1133">Transmembrane helix</keyword>
<keyword evidence="1" id="KW-0812">Transmembrane</keyword>
<name>A0A382VVG4_9ZZZZ</name>
<keyword evidence="1" id="KW-0472">Membrane</keyword>
<gene>
    <name evidence="2" type="ORF">METZ01_LOCUS403343</name>
</gene>
<feature type="transmembrane region" description="Helical" evidence="1">
    <location>
        <begin position="12"/>
        <end position="30"/>
    </location>
</feature>
<feature type="non-terminal residue" evidence="2">
    <location>
        <position position="158"/>
    </location>
</feature>
<protein>
    <submittedName>
        <fullName evidence="2">Uncharacterized protein</fullName>
    </submittedName>
</protein>
<evidence type="ECO:0000313" key="2">
    <source>
        <dbReference type="EMBL" id="SVD50489.1"/>
    </source>
</evidence>
<organism evidence="2">
    <name type="scientific">marine metagenome</name>
    <dbReference type="NCBI Taxonomy" id="408172"/>
    <lineage>
        <taxon>unclassified sequences</taxon>
        <taxon>metagenomes</taxon>
        <taxon>ecological metagenomes</taxon>
    </lineage>
</organism>
<feature type="transmembrane region" description="Helical" evidence="1">
    <location>
        <begin position="116"/>
        <end position="136"/>
    </location>
</feature>
<sequence length="158" mass="16403">MLDRPDPRIETALLCVAGLLAAFGLVFLVVGRDAAGRGSVIAVGLILCAVAYLVEYLRPNIVFTSNVALLTVGTPILWLGVFLGEDSSEGAVAVAMLLTAATLSCVYLFDPRFIGVTPLLGVATTATWLMLVFATVGSDALDTSDPLDSAFSTSSSAF</sequence>